<reference evidence="3" key="1">
    <citation type="submission" date="2021-05" db="EMBL/GenBank/DDBJ databases">
        <authorList>
            <person name="Alioto T."/>
            <person name="Alioto T."/>
            <person name="Gomez Garrido J."/>
        </authorList>
    </citation>
    <scope>NUCLEOTIDE SEQUENCE</scope>
</reference>
<organism evidence="3">
    <name type="scientific">Cacopsylla melanoneura</name>
    <dbReference type="NCBI Taxonomy" id="428564"/>
    <lineage>
        <taxon>Eukaryota</taxon>
        <taxon>Metazoa</taxon>
        <taxon>Ecdysozoa</taxon>
        <taxon>Arthropoda</taxon>
        <taxon>Hexapoda</taxon>
        <taxon>Insecta</taxon>
        <taxon>Pterygota</taxon>
        <taxon>Neoptera</taxon>
        <taxon>Paraneoptera</taxon>
        <taxon>Hemiptera</taxon>
        <taxon>Sternorrhyncha</taxon>
        <taxon>Psylloidea</taxon>
        <taxon>Psyllidae</taxon>
        <taxon>Psyllinae</taxon>
        <taxon>Cacopsylla</taxon>
    </lineage>
</organism>
<sequence length="118" mass="13702">MSISDKFENVFISLSHFFSYLFFISLTISLLREQHGNSPVKIVSTNQTVEMSAELLLLLSCMVSVLVWIVKEWYRSPPPTTTVPHSRQPRRPRNHQSQGRPRNNQSQGRPRNHQSLKK</sequence>
<proteinExistence type="predicted"/>
<feature type="transmembrane region" description="Helical" evidence="2">
    <location>
        <begin position="12"/>
        <end position="31"/>
    </location>
</feature>
<accession>A0A8D8TMB4</accession>
<evidence type="ECO:0000313" key="3">
    <source>
        <dbReference type="EMBL" id="CAG6686712.1"/>
    </source>
</evidence>
<keyword evidence="2" id="KW-0472">Membrane</keyword>
<name>A0A8D8TMB4_9HEMI</name>
<feature type="compositionally biased region" description="Polar residues" evidence="1">
    <location>
        <begin position="95"/>
        <end position="109"/>
    </location>
</feature>
<feature type="transmembrane region" description="Helical" evidence="2">
    <location>
        <begin position="51"/>
        <end position="70"/>
    </location>
</feature>
<dbReference type="AlphaFoldDB" id="A0A8D8TMB4"/>
<keyword evidence="2" id="KW-0812">Transmembrane</keyword>
<keyword evidence="2" id="KW-1133">Transmembrane helix</keyword>
<protein>
    <submittedName>
        <fullName evidence="3">Uncharacterized protein</fullName>
    </submittedName>
</protein>
<dbReference type="EMBL" id="HBUF01278035">
    <property type="protein sequence ID" value="CAG6686712.1"/>
    <property type="molecule type" value="Transcribed_RNA"/>
</dbReference>
<evidence type="ECO:0000256" key="1">
    <source>
        <dbReference type="SAM" id="MobiDB-lite"/>
    </source>
</evidence>
<evidence type="ECO:0000256" key="2">
    <source>
        <dbReference type="SAM" id="Phobius"/>
    </source>
</evidence>
<feature type="region of interest" description="Disordered" evidence="1">
    <location>
        <begin position="76"/>
        <end position="118"/>
    </location>
</feature>